<evidence type="ECO:0000259" key="1">
    <source>
        <dbReference type="Pfam" id="PF00557"/>
    </source>
</evidence>
<organism evidence="2 3">
    <name type="scientific">Handelsmanbacteria sp. (strain RIFCSPLOWO2_12_FULL_64_10)</name>
    <dbReference type="NCBI Taxonomy" id="1817868"/>
    <lineage>
        <taxon>Bacteria</taxon>
        <taxon>Candidatus Handelsmaniibacteriota</taxon>
    </lineage>
</organism>
<dbReference type="AlphaFoldDB" id="A0A1F6C9X2"/>
<gene>
    <name evidence="2" type="ORF">A3F84_17350</name>
</gene>
<dbReference type="EMBL" id="MFKF01000351">
    <property type="protein sequence ID" value="OGG45974.1"/>
    <property type="molecule type" value="Genomic_DNA"/>
</dbReference>
<proteinExistence type="predicted"/>
<reference evidence="2 3" key="1">
    <citation type="journal article" date="2016" name="Nat. Commun.">
        <title>Thousands of microbial genomes shed light on interconnected biogeochemical processes in an aquifer system.</title>
        <authorList>
            <person name="Anantharaman K."/>
            <person name="Brown C.T."/>
            <person name="Hug L.A."/>
            <person name="Sharon I."/>
            <person name="Castelle C.J."/>
            <person name="Probst A.J."/>
            <person name="Thomas B.C."/>
            <person name="Singh A."/>
            <person name="Wilkins M.J."/>
            <person name="Karaoz U."/>
            <person name="Brodie E.L."/>
            <person name="Williams K.H."/>
            <person name="Hubbard S.S."/>
            <person name="Banfield J.F."/>
        </authorList>
    </citation>
    <scope>NUCLEOTIDE SEQUENCE [LARGE SCALE GENOMIC DNA]</scope>
    <source>
        <strain evidence="3">RIFCSPLOWO2_12_FULL_64_10</strain>
    </source>
</reference>
<dbReference type="InterPro" id="IPR036005">
    <property type="entry name" value="Creatinase/aminopeptidase-like"/>
</dbReference>
<dbReference type="PANTHER" id="PTHR46112">
    <property type="entry name" value="AMINOPEPTIDASE"/>
    <property type="match status" value="1"/>
</dbReference>
<evidence type="ECO:0000313" key="2">
    <source>
        <dbReference type="EMBL" id="OGG45974.1"/>
    </source>
</evidence>
<dbReference type="CDD" id="cd01066">
    <property type="entry name" value="APP_MetAP"/>
    <property type="match status" value="1"/>
</dbReference>
<sequence length="361" mass="39115">MPSRRERLFAALERIGADAFVATQRPNQLYLLDHPDPSIVISRPNCNFILFTARETVVLPGVWISNACRDLLTNCEVVTNRPGDPPASAQLAARLKKISLKKIAFDRLNPDLAHLLNQEAPGLRAVQDDVATEVRRTKDERDLKGMREAARVSDLGMLAAFRAIRPGVTNGDVAAEGVAAMLRAGAEHAAMHVMTGPGAFYLDSAEDSRRAIQAEDMVFIDMGISVHAYIGDQTRAGIVGQGTQQQRDLLRAVQQAYRLASQAMRPGASTTAIYQSVVDLYAQKGWAFYHHISHGLGLGGDPPRIARDAPEDTLRAGDALSCEPGVYVPGLGGARVENMIYVAPDGPEELTKCPMEPPMGL</sequence>
<comment type="caution">
    <text evidence="2">The sequence shown here is derived from an EMBL/GenBank/DDBJ whole genome shotgun (WGS) entry which is preliminary data.</text>
</comment>
<dbReference type="Gene3D" id="3.90.230.10">
    <property type="entry name" value="Creatinase/methionine aminopeptidase superfamily"/>
    <property type="match status" value="1"/>
</dbReference>
<dbReference type="InterPro" id="IPR050659">
    <property type="entry name" value="Peptidase_M24B"/>
</dbReference>
<dbReference type="Proteomes" id="UP000178606">
    <property type="component" value="Unassembled WGS sequence"/>
</dbReference>
<evidence type="ECO:0000313" key="3">
    <source>
        <dbReference type="Proteomes" id="UP000178606"/>
    </source>
</evidence>
<dbReference type="Pfam" id="PF00557">
    <property type="entry name" value="Peptidase_M24"/>
    <property type="match status" value="1"/>
</dbReference>
<dbReference type="InterPro" id="IPR000994">
    <property type="entry name" value="Pept_M24"/>
</dbReference>
<accession>A0A1F6C9X2</accession>
<dbReference type="SUPFAM" id="SSF55920">
    <property type="entry name" value="Creatinase/aminopeptidase"/>
    <property type="match status" value="1"/>
</dbReference>
<dbReference type="PANTHER" id="PTHR46112:SF2">
    <property type="entry name" value="XAA-PRO AMINOPEPTIDASE P-RELATED"/>
    <property type="match status" value="1"/>
</dbReference>
<name>A0A1F6C9X2_HANXR</name>
<feature type="domain" description="Peptidase M24" evidence="1">
    <location>
        <begin position="145"/>
        <end position="342"/>
    </location>
</feature>
<protein>
    <recommendedName>
        <fullName evidence="1">Peptidase M24 domain-containing protein</fullName>
    </recommendedName>
</protein>